<evidence type="ECO:0000259" key="5">
    <source>
        <dbReference type="PROSITE" id="PS50111"/>
    </source>
</evidence>
<dbReference type="GO" id="GO:0006935">
    <property type="term" value="P:chemotaxis"/>
    <property type="evidence" value="ECO:0007669"/>
    <property type="project" value="InterPro"/>
</dbReference>
<proteinExistence type="inferred from homology"/>
<dbReference type="Gene3D" id="6.10.340.10">
    <property type="match status" value="1"/>
</dbReference>
<keyword evidence="4" id="KW-1133">Transmembrane helix</keyword>
<organism evidence="7 8">
    <name type="scientific">Pannonibacter indicus</name>
    <dbReference type="NCBI Taxonomy" id="466044"/>
    <lineage>
        <taxon>Bacteria</taxon>
        <taxon>Pseudomonadati</taxon>
        <taxon>Pseudomonadota</taxon>
        <taxon>Alphaproteobacteria</taxon>
        <taxon>Hyphomicrobiales</taxon>
        <taxon>Stappiaceae</taxon>
        <taxon>Pannonibacter</taxon>
    </lineage>
</organism>
<sequence length="810" mass="83581">MPGLRGFFSHLKVSTKLAGGFAAMILLTGLAGGAGTLAVLDLKDKQAVSSLATESIAALQEASAASQAYLAAPAPEAAQAAEDRLSALAGQLIQLQSRLTDGQARAATQAASGAVAELQANFTEVVGTIAARQAQLERLTASAGKLDTLVTSISDQMQQAQRAAIDESKKAGGTRDRADRVVRPLSAILENLLLAEITLLRAGRDGNLALIGEAVSLGGNLTDSAGVIAKVKGSGIEPSDLAALTEGLTAFASRLQPLGAMDNPWGRRAAVAVVAGELEDVRKQASSLQQRLYAVQDDARKSAASAQSRAGIVDMVKGNVDKLTRAVLELRSATMETLAADGPFKPDPVLNRMESLRTLANTLAADAGAFPEIKPAVDAITAEVDVYAAEFTSLTSALQQLAETATALDALSADVRQQISQLASAQSQAAFSAANGALGTIGGAVALAIAAGIGLAVLLAMLITRPLRAIGVQMERLAEGRTDIDLSQEARRDEFGGMMRTIRVFRDNILERQRLEAANEKEARAQVERQERMTALIASFRDRVQETLAAVGETASGMEGTAQALAGIAGESARQAGDTLDVSGVAAHSVESVAGAAEELAASIGEIGSQVQRTSQVVEMAAASVDDTNRKVESLSEAADRIGEVVTLIRAIAEQTNLLALNATIEAARAGEAGRGFAVVASEVKELATQTSKATEEISGQISAIQDSTRAAVDAIAGIARIMSDVNSYTTAIAGAVTQQGAATGEISGNVQKAAESTQAVRDNMNALSATVEQASEVSGQVLEASEKLAARTTDLRSEVERFLNGIAAA</sequence>
<dbReference type="Proteomes" id="UP000183900">
    <property type="component" value="Unassembled WGS sequence"/>
</dbReference>
<evidence type="ECO:0000259" key="6">
    <source>
        <dbReference type="PROSITE" id="PS50885"/>
    </source>
</evidence>
<evidence type="ECO:0000256" key="3">
    <source>
        <dbReference type="PROSITE-ProRule" id="PRU00284"/>
    </source>
</evidence>
<dbReference type="GO" id="GO:0007165">
    <property type="term" value="P:signal transduction"/>
    <property type="evidence" value="ECO:0007669"/>
    <property type="project" value="UniProtKB-KW"/>
</dbReference>
<feature type="transmembrane region" description="Helical" evidence="4">
    <location>
        <begin position="441"/>
        <end position="464"/>
    </location>
</feature>
<dbReference type="Gene3D" id="1.10.287.950">
    <property type="entry name" value="Methyl-accepting chemotaxis protein"/>
    <property type="match status" value="1"/>
</dbReference>
<comment type="similarity">
    <text evidence="2">Belongs to the methyl-accepting chemotaxis (MCP) protein family.</text>
</comment>
<keyword evidence="4" id="KW-0472">Membrane</keyword>
<gene>
    <name evidence="7" type="ORF">Ga0061067_10898</name>
</gene>
<feature type="domain" description="HAMP" evidence="6">
    <location>
        <begin position="461"/>
        <end position="514"/>
    </location>
</feature>
<keyword evidence="1 3" id="KW-0807">Transducer</keyword>
<dbReference type="SMART" id="SM00283">
    <property type="entry name" value="MA"/>
    <property type="match status" value="1"/>
</dbReference>
<evidence type="ECO:0000256" key="4">
    <source>
        <dbReference type="SAM" id="Phobius"/>
    </source>
</evidence>
<evidence type="ECO:0000313" key="7">
    <source>
        <dbReference type="EMBL" id="CUA97813.1"/>
    </source>
</evidence>
<dbReference type="PANTHER" id="PTHR32089">
    <property type="entry name" value="METHYL-ACCEPTING CHEMOTAXIS PROTEIN MCPB"/>
    <property type="match status" value="1"/>
</dbReference>
<keyword evidence="4" id="KW-0812">Transmembrane</keyword>
<dbReference type="RefSeq" id="WP_055456131.1">
    <property type="nucleotide sequence ID" value="NZ_CYHE01000008.1"/>
</dbReference>
<dbReference type="InterPro" id="IPR004089">
    <property type="entry name" value="MCPsignal_dom"/>
</dbReference>
<dbReference type="PRINTS" id="PR00260">
    <property type="entry name" value="CHEMTRNSDUCR"/>
</dbReference>
<evidence type="ECO:0000256" key="2">
    <source>
        <dbReference type="ARBA" id="ARBA00029447"/>
    </source>
</evidence>
<dbReference type="Pfam" id="PF00672">
    <property type="entry name" value="HAMP"/>
    <property type="match status" value="1"/>
</dbReference>
<dbReference type="InterPro" id="IPR003660">
    <property type="entry name" value="HAMP_dom"/>
</dbReference>
<protein>
    <submittedName>
        <fullName evidence="7">Methyl-accepting chemotaxis protein</fullName>
    </submittedName>
</protein>
<dbReference type="SUPFAM" id="SSF58104">
    <property type="entry name" value="Methyl-accepting chemotaxis protein (MCP) signaling domain"/>
    <property type="match status" value="1"/>
</dbReference>
<dbReference type="AlphaFoldDB" id="A0A0K6I435"/>
<name>A0A0K6I435_9HYPH</name>
<evidence type="ECO:0000313" key="8">
    <source>
        <dbReference type="Proteomes" id="UP000183900"/>
    </source>
</evidence>
<reference evidence="8" key="1">
    <citation type="submission" date="2015-08" db="EMBL/GenBank/DDBJ databases">
        <authorList>
            <person name="Varghese N."/>
        </authorList>
    </citation>
    <scope>NUCLEOTIDE SEQUENCE [LARGE SCALE GENOMIC DNA]</scope>
    <source>
        <strain evidence="8">DSM 23407</strain>
    </source>
</reference>
<keyword evidence="8" id="KW-1185">Reference proteome</keyword>
<dbReference type="EMBL" id="CYHE01000008">
    <property type="protein sequence ID" value="CUA97813.1"/>
    <property type="molecule type" value="Genomic_DNA"/>
</dbReference>
<accession>A0A0K6I435</accession>
<dbReference type="SMART" id="SM00304">
    <property type="entry name" value="HAMP"/>
    <property type="match status" value="1"/>
</dbReference>
<dbReference type="InterPro" id="IPR004090">
    <property type="entry name" value="Chemotax_Me-accpt_rcpt"/>
</dbReference>
<dbReference type="PANTHER" id="PTHR32089:SF112">
    <property type="entry name" value="LYSOZYME-LIKE PROTEIN-RELATED"/>
    <property type="match status" value="1"/>
</dbReference>
<dbReference type="Pfam" id="PF00015">
    <property type="entry name" value="MCPsignal"/>
    <property type="match status" value="1"/>
</dbReference>
<feature type="domain" description="Methyl-accepting transducer" evidence="5">
    <location>
        <begin position="554"/>
        <end position="790"/>
    </location>
</feature>
<evidence type="ECO:0000256" key="1">
    <source>
        <dbReference type="ARBA" id="ARBA00023224"/>
    </source>
</evidence>
<dbReference type="PROSITE" id="PS50111">
    <property type="entry name" value="CHEMOTAXIS_TRANSDUC_2"/>
    <property type="match status" value="1"/>
</dbReference>
<dbReference type="PROSITE" id="PS50885">
    <property type="entry name" value="HAMP"/>
    <property type="match status" value="1"/>
</dbReference>
<dbReference type="GO" id="GO:0004888">
    <property type="term" value="F:transmembrane signaling receptor activity"/>
    <property type="evidence" value="ECO:0007669"/>
    <property type="project" value="InterPro"/>
</dbReference>
<dbReference type="GO" id="GO:0016020">
    <property type="term" value="C:membrane"/>
    <property type="evidence" value="ECO:0007669"/>
    <property type="project" value="InterPro"/>
</dbReference>